<evidence type="ECO:0000256" key="5">
    <source>
        <dbReference type="SAM" id="Phobius"/>
    </source>
</evidence>
<sequence length="410" mass="42893">MQKIKLQLIFPTLLLCVLAAAAGCITGALTAGFGRVLLWIGTFRTEHLISCVPFLPIAGVCMVWIYQKYGRESSQGMSLIFDAADGTAKRIPFRLIPLLIGSTWLTHLCGGSAGREGVAVQLGAAVSHNIGSRIPWFRSIPDAVPILTIAGMAAGFSGLFHAPLAAVCFALEVLAIGKLEYRALLPAAIAAVTANGISVALGLETFQVALPEAGFAPLSVPVLLLGISSGIVGGIFTLLLKQGKIYAAKLLPNPVIRIALCGSVLAMFLLLSGHGRYAGLGTDLIALACDGGTIYWFDFLCKLLFTVCTLAIGFQGGEVTPLFAIGACLGAALAPLFGISPVFAAALCYAAVFGSASNTWLAPICIGTEVFGFAYLPYFAVVCTVSRLCNGNRSMYGRQKPAPLFLQGQK</sequence>
<evidence type="ECO:0000256" key="6">
    <source>
        <dbReference type="SAM" id="SignalP"/>
    </source>
</evidence>
<organism evidence="7 8">
    <name type="scientific">Ruminococcus callidus ATCC 27760</name>
    <dbReference type="NCBI Taxonomy" id="411473"/>
    <lineage>
        <taxon>Bacteria</taxon>
        <taxon>Bacillati</taxon>
        <taxon>Bacillota</taxon>
        <taxon>Clostridia</taxon>
        <taxon>Eubacteriales</taxon>
        <taxon>Oscillospiraceae</taxon>
        <taxon>Ruminococcus</taxon>
    </lineage>
</organism>
<reference evidence="7 8" key="1">
    <citation type="submission" date="2013-07" db="EMBL/GenBank/DDBJ databases">
        <authorList>
            <person name="Weinstock G."/>
            <person name="Sodergren E."/>
            <person name="Wylie T."/>
            <person name="Fulton L."/>
            <person name="Fulton R."/>
            <person name="Fronick C."/>
            <person name="O'Laughlin M."/>
            <person name="Godfrey J."/>
            <person name="Miner T."/>
            <person name="Herter B."/>
            <person name="Appelbaum E."/>
            <person name="Cordes M."/>
            <person name="Lek S."/>
            <person name="Wollam A."/>
            <person name="Pepin K.H."/>
            <person name="Palsikar V.B."/>
            <person name="Mitreva M."/>
            <person name="Wilson R.K."/>
        </authorList>
    </citation>
    <scope>NUCLEOTIDE SEQUENCE [LARGE SCALE GENOMIC DNA]</scope>
    <source>
        <strain evidence="7 8">ATCC 27760</strain>
    </source>
</reference>
<feature type="transmembrane region" description="Helical" evidence="5">
    <location>
        <begin position="255"/>
        <end position="274"/>
    </location>
</feature>
<dbReference type="OrthoDB" id="9767361at2"/>
<comment type="caution">
    <text evidence="7">The sequence shown here is derived from an EMBL/GenBank/DDBJ whole genome shotgun (WGS) entry which is preliminary data.</text>
</comment>
<name>U2KBI4_9FIRM</name>
<feature type="transmembrane region" description="Helical" evidence="5">
    <location>
        <begin position="146"/>
        <end position="171"/>
    </location>
</feature>
<feature type="transmembrane region" description="Helical" evidence="5">
    <location>
        <begin position="215"/>
        <end position="240"/>
    </location>
</feature>
<feature type="transmembrane region" description="Helical" evidence="5">
    <location>
        <begin position="294"/>
        <end position="314"/>
    </location>
</feature>
<feature type="transmembrane region" description="Helical" evidence="5">
    <location>
        <begin position="360"/>
        <end position="385"/>
    </location>
</feature>
<evidence type="ECO:0000256" key="2">
    <source>
        <dbReference type="ARBA" id="ARBA00022692"/>
    </source>
</evidence>
<dbReference type="PROSITE" id="PS51257">
    <property type="entry name" value="PROKAR_LIPOPROTEIN"/>
    <property type="match status" value="1"/>
</dbReference>
<feature type="transmembrane region" description="Helical" evidence="5">
    <location>
        <begin position="95"/>
        <end position="113"/>
    </location>
</feature>
<dbReference type="PANTHER" id="PTHR43427">
    <property type="entry name" value="CHLORIDE CHANNEL PROTEIN CLC-E"/>
    <property type="match status" value="1"/>
</dbReference>
<evidence type="ECO:0000313" key="7">
    <source>
        <dbReference type="EMBL" id="ERJ89602.1"/>
    </source>
</evidence>
<dbReference type="EMBL" id="AWVF01000378">
    <property type="protein sequence ID" value="ERJ89602.1"/>
    <property type="molecule type" value="Genomic_DNA"/>
</dbReference>
<dbReference type="InterPro" id="IPR001807">
    <property type="entry name" value="ClC"/>
</dbReference>
<evidence type="ECO:0000313" key="8">
    <source>
        <dbReference type="Proteomes" id="UP000016662"/>
    </source>
</evidence>
<dbReference type="PATRIC" id="fig|411473.3.peg.2477"/>
<gene>
    <name evidence="7" type="ORF">RUMCAL_02945</name>
</gene>
<dbReference type="HOGENOM" id="CLU_015263_1_0_9"/>
<dbReference type="Proteomes" id="UP000016662">
    <property type="component" value="Unassembled WGS sequence"/>
</dbReference>
<evidence type="ECO:0000256" key="1">
    <source>
        <dbReference type="ARBA" id="ARBA00004141"/>
    </source>
</evidence>
<dbReference type="GO" id="GO:0016020">
    <property type="term" value="C:membrane"/>
    <property type="evidence" value="ECO:0007669"/>
    <property type="project" value="UniProtKB-SubCell"/>
</dbReference>
<feature type="transmembrane region" description="Helical" evidence="5">
    <location>
        <begin position="47"/>
        <end position="66"/>
    </location>
</feature>
<keyword evidence="2 5" id="KW-0812">Transmembrane</keyword>
<feature type="transmembrane region" description="Helical" evidence="5">
    <location>
        <begin position="321"/>
        <end position="354"/>
    </location>
</feature>
<keyword evidence="3 5" id="KW-1133">Transmembrane helix</keyword>
<keyword evidence="6" id="KW-0732">Signal</keyword>
<evidence type="ECO:0000256" key="4">
    <source>
        <dbReference type="ARBA" id="ARBA00023136"/>
    </source>
</evidence>
<dbReference type="AlphaFoldDB" id="U2KBI4"/>
<dbReference type="Pfam" id="PF00654">
    <property type="entry name" value="Voltage_CLC"/>
    <property type="match status" value="1"/>
</dbReference>
<dbReference type="Gene3D" id="1.10.3080.10">
    <property type="entry name" value="Clc chloride channel"/>
    <property type="match status" value="1"/>
</dbReference>
<feature type="chain" id="PRO_5038638506" evidence="6">
    <location>
        <begin position="22"/>
        <end position="410"/>
    </location>
</feature>
<comment type="subcellular location">
    <subcellularLocation>
        <location evidence="1">Membrane</location>
        <topology evidence="1">Multi-pass membrane protein</topology>
    </subcellularLocation>
</comment>
<dbReference type="PANTHER" id="PTHR43427:SF12">
    <property type="entry name" value="CHLORIDE TRANSPORTER"/>
    <property type="match status" value="1"/>
</dbReference>
<dbReference type="GO" id="GO:0015108">
    <property type="term" value="F:chloride transmembrane transporter activity"/>
    <property type="evidence" value="ECO:0007669"/>
    <property type="project" value="InterPro"/>
</dbReference>
<protein>
    <submittedName>
        <fullName evidence="7">Chloride transporter, ClC family</fullName>
    </submittedName>
</protein>
<proteinExistence type="predicted"/>
<dbReference type="SUPFAM" id="SSF81340">
    <property type="entry name" value="Clc chloride channel"/>
    <property type="match status" value="1"/>
</dbReference>
<dbReference type="RefSeq" id="WP_021681132.1">
    <property type="nucleotide sequence ID" value="NZ_KI260332.1"/>
</dbReference>
<dbReference type="STRING" id="411473.RUMCAL_02945"/>
<dbReference type="eggNOG" id="COG0038">
    <property type="taxonomic scope" value="Bacteria"/>
</dbReference>
<feature type="signal peptide" evidence="6">
    <location>
        <begin position="1"/>
        <end position="21"/>
    </location>
</feature>
<evidence type="ECO:0000256" key="3">
    <source>
        <dbReference type="ARBA" id="ARBA00022989"/>
    </source>
</evidence>
<keyword evidence="4 5" id="KW-0472">Membrane</keyword>
<keyword evidence="8" id="KW-1185">Reference proteome</keyword>
<feature type="transmembrane region" description="Helical" evidence="5">
    <location>
        <begin position="183"/>
        <end position="203"/>
    </location>
</feature>
<accession>U2KBI4</accession>
<dbReference type="InterPro" id="IPR014743">
    <property type="entry name" value="Cl-channel_core"/>
</dbReference>
<dbReference type="InterPro" id="IPR050368">
    <property type="entry name" value="ClC-type_chloride_channel"/>
</dbReference>